<accession>A0A6A1XTH4</accession>
<dbReference type="EMBL" id="VWFC01000001">
    <property type="protein sequence ID" value="KAB1331209.1"/>
    <property type="molecule type" value="Genomic_DNA"/>
</dbReference>
<dbReference type="RefSeq" id="WP_272196910.1">
    <property type="nucleotide sequence ID" value="NZ_CP113514.1"/>
</dbReference>
<evidence type="ECO:0000313" key="3">
    <source>
        <dbReference type="Proteomes" id="UP000375690"/>
    </source>
</evidence>
<protein>
    <submittedName>
        <fullName evidence="2">Phage portal protein</fullName>
    </submittedName>
</protein>
<name>A0A6A1XTH4_BACOV</name>
<sequence length="486" mass="55732">MGLFNWIVNGVNAAVGRNQEFEQLLKAKDVNRALSQMTDNSAKVEAALKVYDIQQHEVMNRPNKAVFGKKDPATGKRKFLRWEEKWKIPIPYPVFINEIALVFLYGRPLKWTQSSKGTDRAFSRYIDLIKSTRFNAKVREAKRLAGAEGQSALLFHAYRNDEGKPDCLIKVVARSLGDDIYFRKDQFGRMMCFARGYNLQEVGGEIKYHVDIHTKNMIYHCKRAPMGWDIEEEVNLAKKICVVLFEQEPECAGVEPMMHRKEMMVSRRADVNDRFSDPALVADADIVNSLPEKGEDSKFFALKPSLDGSKKPDMKYLTWDNAPENQKQEAEELDDKIHRFTFTPKIDFDTMKSLSQISAKALKQLMLLAVIKADRHKERHDEYADRIASVLIAIIGNVLDISLRGECDNLVVEHEFQEPFGEDIEAVLKNLISTKNAGGMSDETFIEMNPIIKDSTLEKERLKAQHEQELKEEKDRYKQDVFGSAE</sequence>
<gene>
    <name evidence="2" type="ORF">F3B53_00110</name>
</gene>
<feature type="region of interest" description="Disordered" evidence="1">
    <location>
        <begin position="463"/>
        <end position="486"/>
    </location>
</feature>
<dbReference type="Pfam" id="PF05133">
    <property type="entry name" value="SPP1_portal"/>
    <property type="match status" value="1"/>
</dbReference>
<dbReference type="AlphaFoldDB" id="A0A6A1XTH4"/>
<evidence type="ECO:0000313" key="2">
    <source>
        <dbReference type="EMBL" id="KAB1331209.1"/>
    </source>
</evidence>
<dbReference type="InterPro" id="IPR021145">
    <property type="entry name" value="Portal_protein_SPP1_Gp6-like"/>
</dbReference>
<organism evidence="2 3">
    <name type="scientific">Bacteroides ovatus</name>
    <dbReference type="NCBI Taxonomy" id="28116"/>
    <lineage>
        <taxon>Bacteria</taxon>
        <taxon>Pseudomonadati</taxon>
        <taxon>Bacteroidota</taxon>
        <taxon>Bacteroidia</taxon>
        <taxon>Bacteroidales</taxon>
        <taxon>Bacteroidaceae</taxon>
        <taxon>Bacteroides</taxon>
    </lineage>
</organism>
<proteinExistence type="predicted"/>
<feature type="compositionally biased region" description="Basic and acidic residues" evidence="1">
    <location>
        <begin position="463"/>
        <end position="479"/>
    </location>
</feature>
<reference evidence="2 3" key="1">
    <citation type="journal article" date="2019" name="Nat. Med.">
        <title>A library of human gut bacterial isolates paired with longitudinal multiomics data enables mechanistic microbiome research.</title>
        <authorList>
            <person name="Poyet M."/>
            <person name="Groussin M."/>
            <person name="Gibbons S.M."/>
            <person name="Avila-Pacheco J."/>
            <person name="Jiang X."/>
            <person name="Kearney S.M."/>
            <person name="Perrotta A.R."/>
            <person name="Berdy B."/>
            <person name="Zhao S."/>
            <person name="Lieberman T.D."/>
            <person name="Swanson P.K."/>
            <person name="Smith M."/>
            <person name="Roesemann S."/>
            <person name="Alexander J.E."/>
            <person name="Rich S.A."/>
            <person name="Livny J."/>
            <person name="Vlamakis H."/>
            <person name="Clish C."/>
            <person name="Bullock K."/>
            <person name="Deik A."/>
            <person name="Scott J."/>
            <person name="Pierce K.A."/>
            <person name="Xavier R.J."/>
            <person name="Alm E.J."/>
        </authorList>
    </citation>
    <scope>NUCLEOTIDE SEQUENCE [LARGE SCALE GENOMIC DNA]</scope>
    <source>
        <strain evidence="2 3">BIOML-A2</strain>
    </source>
</reference>
<evidence type="ECO:0000256" key="1">
    <source>
        <dbReference type="SAM" id="MobiDB-lite"/>
    </source>
</evidence>
<dbReference type="Proteomes" id="UP000375690">
    <property type="component" value="Unassembled WGS sequence"/>
</dbReference>
<comment type="caution">
    <text evidence="2">The sequence shown here is derived from an EMBL/GenBank/DDBJ whole genome shotgun (WGS) entry which is preliminary data.</text>
</comment>